<proteinExistence type="predicted"/>
<evidence type="ECO:0000313" key="2">
    <source>
        <dbReference type="EMBL" id="KLU89787.1"/>
    </source>
</evidence>
<gene>
    <name evidence="2" type="ORF">MAPG_08756</name>
</gene>
<dbReference type="OMA" id="CHFERER"/>
<dbReference type="Proteomes" id="UP000011715">
    <property type="component" value="Unassembled WGS sequence"/>
</dbReference>
<accession>A0A0C4E866</accession>
<feature type="transmembrane region" description="Helical" evidence="1">
    <location>
        <begin position="444"/>
        <end position="465"/>
    </location>
</feature>
<reference evidence="3" key="4">
    <citation type="journal article" date="2015" name="G3 (Bethesda)">
        <title>Genome sequences of three phytopathogenic species of the Magnaporthaceae family of fungi.</title>
        <authorList>
            <person name="Okagaki L.H."/>
            <person name="Nunes C.C."/>
            <person name="Sailsbery J."/>
            <person name="Clay B."/>
            <person name="Brown D."/>
            <person name="John T."/>
            <person name="Oh Y."/>
            <person name="Young N."/>
            <person name="Fitzgerald M."/>
            <person name="Haas B.J."/>
            <person name="Zeng Q."/>
            <person name="Young S."/>
            <person name="Adiconis X."/>
            <person name="Fan L."/>
            <person name="Levin J.Z."/>
            <person name="Mitchell T.K."/>
            <person name="Okubara P.A."/>
            <person name="Farman M.L."/>
            <person name="Kohn L.M."/>
            <person name="Birren B."/>
            <person name="Ma L.-J."/>
            <person name="Dean R.A."/>
        </authorList>
    </citation>
    <scope>NUCLEOTIDE SEQUENCE</scope>
    <source>
        <strain evidence="3">ATCC 64411 / 73-15</strain>
    </source>
</reference>
<reference evidence="4" key="2">
    <citation type="submission" date="2010-05" db="EMBL/GenBank/DDBJ databases">
        <title>The genome sequence of Magnaporthe poae strain ATCC 64411.</title>
        <authorList>
            <person name="Ma L.-J."/>
            <person name="Dead R."/>
            <person name="Young S."/>
            <person name="Zeng Q."/>
            <person name="Koehrsen M."/>
            <person name="Alvarado L."/>
            <person name="Berlin A."/>
            <person name="Chapman S.B."/>
            <person name="Chen Z."/>
            <person name="Freedman E."/>
            <person name="Gellesch M."/>
            <person name="Goldberg J."/>
            <person name="Griggs A."/>
            <person name="Gujja S."/>
            <person name="Heilman E.R."/>
            <person name="Heiman D."/>
            <person name="Hepburn T."/>
            <person name="Howarth C."/>
            <person name="Jen D."/>
            <person name="Larson L."/>
            <person name="Mehta T."/>
            <person name="Neiman D."/>
            <person name="Pearson M."/>
            <person name="Roberts A."/>
            <person name="Saif S."/>
            <person name="Shea T."/>
            <person name="Shenoy N."/>
            <person name="Sisk P."/>
            <person name="Stolte C."/>
            <person name="Sykes S."/>
            <person name="Walk T."/>
            <person name="White J."/>
            <person name="Yandava C."/>
            <person name="Haas B."/>
            <person name="Nusbaum C."/>
            <person name="Birren B."/>
        </authorList>
    </citation>
    <scope>NUCLEOTIDE SEQUENCE [LARGE SCALE GENOMIC DNA]</scope>
    <source>
        <strain evidence="4">ATCC 64411 / 73-15</strain>
    </source>
</reference>
<evidence type="ECO:0000256" key="1">
    <source>
        <dbReference type="SAM" id="Phobius"/>
    </source>
</evidence>
<dbReference type="VEuPathDB" id="FungiDB:MAPG_08756"/>
<organism evidence="3 4">
    <name type="scientific">Magnaporthiopsis poae (strain ATCC 64411 / 73-15)</name>
    <name type="common">Kentucky bluegrass fungus</name>
    <name type="synonym">Magnaporthe poae</name>
    <dbReference type="NCBI Taxonomy" id="644358"/>
    <lineage>
        <taxon>Eukaryota</taxon>
        <taxon>Fungi</taxon>
        <taxon>Dikarya</taxon>
        <taxon>Ascomycota</taxon>
        <taxon>Pezizomycotina</taxon>
        <taxon>Sordariomycetes</taxon>
        <taxon>Sordariomycetidae</taxon>
        <taxon>Magnaporthales</taxon>
        <taxon>Magnaporthaceae</taxon>
        <taxon>Magnaporthiopsis</taxon>
    </lineage>
</organism>
<dbReference type="OrthoDB" id="5428890at2759"/>
<dbReference type="EnsemblFungi" id="MAPG_08756T0">
    <property type="protein sequence ID" value="MAPG_08756T0"/>
    <property type="gene ID" value="MAPG_08756"/>
</dbReference>
<dbReference type="eggNOG" id="ENOG502RNMI">
    <property type="taxonomic scope" value="Eukaryota"/>
</dbReference>
<evidence type="ECO:0000313" key="4">
    <source>
        <dbReference type="Proteomes" id="UP000011715"/>
    </source>
</evidence>
<dbReference type="EMBL" id="ADBL01002129">
    <property type="status" value="NOT_ANNOTATED_CDS"/>
    <property type="molecule type" value="Genomic_DNA"/>
</dbReference>
<dbReference type="EMBL" id="GL876973">
    <property type="protein sequence ID" value="KLU89787.1"/>
    <property type="molecule type" value="Genomic_DNA"/>
</dbReference>
<keyword evidence="1" id="KW-0812">Transmembrane</keyword>
<keyword evidence="1" id="KW-0472">Membrane</keyword>
<sequence>MEAHLVREHQVSRVSSTALGATPSVSQHVCPYPSITAVAMPTPAEAANRAARIGSLTAALLGQNTRAPEAEVVHAALSLHHAKFYDSCLKGALQDGNLFPSPLGPDPACAGFELIERVSDFVRSDNDPDLSVDDVARAVLGGEPTTSEAWNRARQAVFCCIGFVSFLYMPKLDSPSDILEIDTTATPKVQNPSVQIWHAKTPIDAVMRRFEELFPSPTPDGTLYSSRLSFYSLHRVSGIKIRWVETLNSHLLLDASQRELLLFRFPSACLLYSRRTNMPSAFHWLDTTPAASWPLFSKPLAANASTDKPVQPPSILRGFNDLPLPGITAKVPTHQFLKEVLLSYRLLFGQDKKSRKLFGAKRGPGEAAARDHLRDPFLERLCQSKRLDVSRLDVTCHFERERRSYEVAEDFPLLGRRLLVLQEFNMRQDSTTLREFWSDRRNPFNFYTFWAVIVFGAISIVLSLLQSGLSIAQLVYAVKQFKQGEIDGK</sequence>
<reference evidence="2" key="3">
    <citation type="submission" date="2011-03" db="EMBL/GenBank/DDBJ databases">
        <title>Annotation of Magnaporthe poae ATCC 64411.</title>
        <authorList>
            <person name="Ma L.-J."/>
            <person name="Dead R."/>
            <person name="Young S.K."/>
            <person name="Zeng Q."/>
            <person name="Gargeya S."/>
            <person name="Fitzgerald M."/>
            <person name="Haas B."/>
            <person name="Abouelleil A."/>
            <person name="Alvarado L."/>
            <person name="Arachchi H.M."/>
            <person name="Berlin A."/>
            <person name="Brown A."/>
            <person name="Chapman S.B."/>
            <person name="Chen Z."/>
            <person name="Dunbar C."/>
            <person name="Freedman E."/>
            <person name="Gearin G."/>
            <person name="Gellesch M."/>
            <person name="Goldberg J."/>
            <person name="Griggs A."/>
            <person name="Gujja S."/>
            <person name="Heiman D."/>
            <person name="Howarth C."/>
            <person name="Larson L."/>
            <person name="Lui A."/>
            <person name="MacDonald P.J.P."/>
            <person name="Mehta T."/>
            <person name="Montmayeur A."/>
            <person name="Murphy C."/>
            <person name="Neiman D."/>
            <person name="Pearson M."/>
            <person name="Priest M."/>
            <person name="Roberts A."/>
            <person name="Saif S."/>
            <person name="Shea T."/>
            <person name="Shenoy N."/>
            <person name="Sisk P."/>
            <person name="Stolte C."/>
            <person name="Sykes S."/>
            <person name="Yandava C."/>
            <person name="Wortman J."/>
            <person name="Nusbaum C."/>
            <person name="Birren B."/>
        </authorList>
    </citation>
    <scope>NUCLEOTIDE SEQUENCE</scope>
    <source>
        <strain evidence="2">ATCC 64411</strain>
    </source>
</reference>
<keyword evidence="1" id="KW-1133">Transmembrane helix</keyword>
<reference evidence="3" key="5">
    <citation type="submission" date="2015-06" db="UniProtKB">
        <authorList>
            <consortium name="EnsemblFungi"/>
        </authorList>
    </citation>
    <scope>IDENTIFICATION</scope>
    <source>
        <strain evidence="3">ATCC 64411</strain>
    </source>
</reference>
<name>A0A0C4E866_MAGP6</name>
<dbReference type="AlphaFoldDB" id="A0A0C4E866"/>
<keyword evidence="4" id="KW-1185">Reference proteome</keyword>
<evidence type="ECO:0000313" key="3">
    <source>
        <dbReference type="EnsemblFungi" id="MAPG_08756T0"/>
    </source>
</evidence>
<reference evidence="2" key="1">
    <citation type="submission" date="2010-05" db="EMBL/GenBank/DDBJ databases">
        <title>The Genome Sequence of Magnaporthe poae strain ATCC 64411.</title>
        <authorList>
            <consortium name="The Broad Institute Genome Sequencing Platform"/>
            <consortium name="Broad Institute Genome Sequencing Center for Infectious Disease"/>
            <person name="Ma L.-J."/>
            <person name="Dead R."/>
            <person name="Young S."/>
            <person name="Zeng Q."/>
            <person name="Koehrsen M."/>
            <person name="Alvarado L."/>
            <person name="Berlin A."/>
            <person name="Chapman S.B."/>
            <person name="Chen Z."/>
            <person name="Freedman E."/>
            <person name="Gellesch M."/>
            <person name="Goldberg J."/>
            <person name="Griggs A."/>
            <person name="Gujja S."/>
            <person name="Heilman E.R."/>
            <person name="Heiman D."/>
            <person name="Hepburn T."/>
            <person name="Howarth C."/>
            <person name="Jen D."/>
            <person name="Larson L."/>
            <person name="Mehta T."/>
            <person name="Neiman D."/>
            <person name="Pearson M."/>
            <person name="Roberts A."/>
            <person name="Saif S."/>
            <person name="Shea T."/>
            <person name="Shenoy N."/>
            <person name="Sisk P."/>
            <person name="Stolte C."/>
            <person name="Sykes S."/>
            <person name="Walk T."/>
            <person name="White J."/>
            <person name="Yandava C."/>
            <person name="Haas B."/>
            <person name="Nusbaum C."/>
            <person name="Birren B."/>
        </authorList>
    </citation>
    <scope>NUCLEOTIDE SEQUENCE</scope>
    <source>
        <strain evidence="2">ATCC 64411</strain>
    </source>
</reference>
<protein>
    <submittedName>
        <fullName evidence="2 3">Uncharacterized protein</fullName>
    </submittedName>
</protein>